<dbReference type="AlphaFoldDB" id="A0A1Y2EK36"/>
<protein>
    <submittedName>
        <fullName evidence="1">Uncharacterized protein</fullName>
    </submittedName>
</protein>
<accession>A0A1Y2EK36</accession>
<dbReference type="RefSeq" id="XP_040721502.1">
    <property type="nucleotide sequence ID" value="XM_040863270.1"/>
</dbReference>
<evidence type="ECO:0000313" key="1">
    <source>
        <dbReference type="EMBL" id="ORY71910.1"/>
    </source>
</evidence>
<dbReference type="EMBL" id="MCFJ01000001">
    <property type="protein sequence ID" value="ORY71910.1"/>
    <property type="molecule type" value="Genomic_DNA"/>
</dbReference>
<reference evidence="1 2" key="1">
    <citation type="submission" date="2016-07" db="EMBL/GenBank/DDBJ databases">
        <title>Pervasive Adenine N6-methylation of Active Genes in Fungi.</title>
        <authorList>
            <consortium name="DOE Joint Genome Institute"/>
            <person name="Mondo S.J."/>
            <person name="Dannebaum R.O."/>
            <person name="Kuo R.C."/>
            <person name="Labutti K."/>
            <person name="Haridas S."/>
            <person name="Kuo A."/>
            <person name="Salamov A."/>
            <person name="Ahrendt S.R."/>
            <person name="Lipzen A."/>
            <person name="Sullivan W."/>
            <person name="Andreopoulos W.B."/>
            <person name="Clum A."/>
            <person name="Lindquist E."/>
            <person name="Daum C."/>
            <person name="Ramamoorthy G.K."/>
            <person name="Gryganskyi A."/>
            <person name="Culley D."/>
            <person name="Magnuson J.K."/>
            <person name="James T.Y."/>
            <person name="O'Malley M.A."/>
            <person name="Stajich J.E."/>
            <person name="Spatafora J.W."/>
            <person name="Visel A."/>
            <person name="Grigoriev I.V."/>
        </authorList>
    </citation>
    <scope>NUCLEOTIDE SEQUENCE [LARGE SCALE GENOMIC DNA]</scope>
    <source>
        <strain evidence="1 2">CBS 129021</strain>
    </source>
</reference>
<keyword evidence="2" id="KW-1185">Reference proteome</keyword>
<comment type="caution">
    <text evidence="1">The sequence shown here is derived from an EMBL/GenBank/DDBJ whole genome shotgun (WGS) entry which is preliminary data.</text>
</comment>
<dbReference type="OrthoDB" id="5772781at2759"/>
<sequence length="73" mass="8080">MSLQAADKWNRETPVPLQVIQYVDQGVREKLPAGTEVLGISRSGASYWARTAKIDATNEAGEETPFFIKVMIV</sequence>
<organism evidence="1 2">
    <name type="scientific">Pseudomassariella vexata</name>
    <dbReference type="NCBI Taxonomy" id="1141098"/>
    <lineage>
        <taxon>Eukaryota</taxon>
        <taxon>Fungi</taxon>
        <taxon>Dikarya</taxon>
        <taxon>Ascomycota</taxon>
        <taxon>Pezizomycotina</taxon>
        <taxon>Sordariomycetes</taxon>
        <taxon>Xylariomycetidae</taxon>
        <taxon>Amphisphaeriales</taxon>
        <taxon>Pseudomassariaceae</taxon>
        <taxon>Pseudomassariella</taxon>
    </lineage>
</organism>
<dbReference type="InParanoid" id="A0A1Y2EK36"/>
<gene>
    <name evidence="1" type="ORF">BCR38DRAFT_480385</name>
</gene>
<dbReference type="GeneID" id="63779482"/>
<evidence type="ECO:0000313" key="2">
    <source>
        <dbReference type="Proteomes" id="UP000193689"/>
    </source>
</evidence>
<proteinExistence type="predicted"/>
<dbReference type="Proteomes" id="UP000193689">
    <property type="component" value="Unassembled WGS sequence"/>
</dbReference>
<name>A0A1Y2EK36_9PEZI</name>